<protein>
    <recommendedName>
        <fullName evidence="7">Cardiolipin synthase N-terminal domain-containing protein</fullName>
    </recommendedName>
</protein>
<keyword evidence="5 6" id="KW-0472">Membrane</keyword>
<feature type="domain" description="Cardiolipin synthase N-terminal" evidence="7">
    <location>
        <begin position="36"/>
        <end position="74"/>
    </location>
</feature>
<reference evidence="9" key="1">
    <citation type="submission" date="2016-10" db="EMBL/GenBank/DDBJ databases">
        <authorList>
            <person name="Varghese N."/>
            <person name="Submissions S."/>
        </authorList>
    </citation>
    <scope>NUCLEOTIDE SEQUENCE [LARGE SCALE GENOMIC DNA]</scope>
    <source>
        <strain evidence="9">CGMCC 1.10783</strain>
    </source>
</reference>
<dbReference type="EMBL" id="FNEI01000001">
    <property type="protein sequence ID" value="SDI15327.1"/>
    <property type="molecule type" value="Genomic_DNA"/>
</dbReference>
<keyword evidence="4 6" id="KW-1133">Transmembrane helix</keyword>
<dbReference type="Pfam" id="PF13396">
    <property type="entry name" value="PLDc_N"/>
    <property type="match status" value="1"/>
</dbReference>
<dbReference type="STRING" id="1045773.SAMN05216555_101167"/>
<evidence type="ECO:0000256" key="5">
    <source>
        <dbReference type="ARBA" id="ARBA00023136"/>
    </source>
</evidence>
<evidence type="ECO:0000256" key="6">
    <source>
        <dbReference type="SAM" id="Phobius"/>
    </source>
</evidence>
<proteinExistence type="predicted"/>
<organism evidence="8 9">
    <name type="scientific">Arthrobacter cupressi</name>
    <dbReference type="NCBI Taxonomy" id="1045773"/>
    <lineage>
        <taxon>Bacteria</taxon>
        <taxon>Bacillati</taxon>
        <taxon>Actinomycetota</taxon>
        <taxon>Actinomycetes</taxon>
        <taxon>Micrococcales</taxon>
        <taxon>Micrococcaceae</taxon>
        <taxon>Arthrobacter</taxon>
    </lineage>
</organism>
<feature type="transmembrane region" description="Helical" evidence="6">
    <location>
        <begin position="21"/>
        <end position="41"/>
    </location>
</feature>
<evidence type="ECO:0000259" key="7">
    <source>
        <dbReference type="Pfam" id="PF13396"/>
    </source>
</evidence>
<accession>A0A1G8I8Z9</accession>
<sequence length="82" mass="9345">MGGMKRKKKSWKDMTPGQRRVTIVAGVLEFALMLAAQRSISKTPAEQIRGSKVLWRAASFINFFGPVGYFLFGRRRTPERRA</sequence>
<feature type="transmembrane region" description="Helical" evidence="6">
    <location>
        <begin position="53"/>
        <end position="72"/>
    </location>
</feature>
<evidence type="ECO:0000256" key="3">
    <source>
        <dbReference type="ARBA" id="ARBA00022692"/>
    </source>
</evidence>
<evidence type="ECO:0000256" key="2">
    <source>
        <dbReference type="ARBA" id="ARBA00022475"/>
    </source>
</evidence>
<keyword evidence="9" id="KW-1185">Reference proteome</keyword>
<comment type="subcellular location">
    <subcellularLocation>
        <location evidence="1">Cell membrane</location>
        <topology evidence="1">Multi-pass membrane protein</topology>
    </subcellularLocation>
</comment>
<evidence type="ECO:0000256" key="1">
    <source>
        <dbReference type="ARBA" id="ARBA00004651"/>
    </source>
</evidence>
<evidence type="ECO:0000256" key="4">
    <source>
        <dbReference type="ARBA" id="ARBA00022989"/>
    </source>
</evidence>
<evidence type="ECO:0000313" key="9">
    <source>
        <dbReference type="Proteomes" id="UP000182130"/>
    </source>
</evidence>
<gene>
    <name evidence="8" type="ORF">SAMN05216555_101167</name>
</gene>
<dbReference type="Proteomes" id="UP000182130">
    <property type="component" value="Unassembled WGS sequence"/>
</dbReference>
<name>A0A1G8I8Z9_9MICC</name>
<dbReference type="AlphaFoldDB" id="A0A1G8I8Z9"/>
<evidence type="ECO:0000313" key="8">
    <source>
        <dbReference type="EMBL" id="SDI15327.1"/>
    </source>
</evidence>
<keyword evidence="3 6" id="KW-0812">Transmembrane</keyword>
<dbReference type="InterPro" id="IPR027379">
    <property type="entry name" value="CLS_N"/>
</dbReference>
<keyword evidence="2" id="KW-1003">Cell membrane</keyword>